<proteinExistence type="predicted"/>
<organism evidence="1 2">
    <name type="scientific">Mycena chlorophos</name>
    <name type="common">Agaric fungus</name>
    <name type="synonym">Agaricus chlorophos</name>
    <dbReference type="NCBI Taxonomy" id="658473"/>
    <lineage>
        <taxon>Eukaryota</taxon>
        <taxon>Fungi</taxon>
        <taxon>Dikarya</taxon>
        <taxon>Basidiomycota</taxon>
        <taxon>Agaricomycotina</taxon>
        <taxon>Agaricomycetes</taxon>
        <taxon>Agaricomycetidae</taxon>
        <taxon>Agaricales</taxon>
        <taxon>Marasmiineae</taxon>
        <taxon>Mycenaceae</taxon>
        <taxon>Mycena</taxon>
    </lineage>
</organism>
<name>A0A8H6W6E1_MYCCL</name>
<evidence type="ECO:0008006" key="3">
    <source>
        <dbReference type="Google" id="ProtNLM"/>
    </source>
</evidence>
<comment type="caution">
    <text evidence="1">The sequence shown here is derived from an EMBL/GenBank/DDBJ whole genome shotgun (WGS) entry which is preliminary data.</text>
</comment>
<evidence type="ECO:0000313" key="1">
    <source>
        <dbReference type="EMBL" id="KAF7304576.1"/>
    </source>
</evidence>
<reference evidence="1" key="1">
    <citation type="submission" date="2020-05" db="EMBL/GenBank/DDBJ databases">
        <title>Mycena genomes resolve the evolution of fungal bioluminescence.</title>
        <authorList>
            <person name="Tsai I.J."/>
        </authorList>
    </citation>
    <scope>NUCLEOTIDE SEQUENCE</scope>
    <source>
        <strain evidence="1">110903Hualien_Pintung</strain>
    </source>
</reference>
<dbReference type="EMBL" id="JACAZE010000011">
    <property type="protein sequence ID" value="KAF7304576.1"/>
    <property type="molecule type" value="Genomic_DNA"/>
</dbReference>
<dbReference type="Proteomes" id="UP000613580">
    <property type="component" value="Unassembled WGS sequence"/>
</dbReference>
<accession>A0A8H6W6E1</accession>
<dbReference type="AlphaFoldDB" id="A0A8H6W6E1"/>
<sequence>MQNLVPRLPLELEREIFELSAWHDKPTMLVLILVASRVRVWIEPLLHRVIRIRTREQFKALHERLTNNATYCASVCHVLFTGASWPELYHALEYILRECTNLVDLGIWVGDAWKTPPAAAAAGCAAGERQEPRNFLEVASPRLSRLSLMLEDLTGVPGALIFAPDLRCFTSVTHLDLVDFNPQPPAILALLKRPVLPSLACLAIADADIELCRAILALPRPLRILCIYGELVPEHIEATIPDPRFCVVYAADSQYSQAIGSTLRGANAGLWELAERRVETRRRNAVEAASASGRMPV</sequence>
<evidence type="ECO:0000313" key="2">
    <source>
        <dbReference type="Proteomes" id="UP000613580"/>
    </source>
</evidence>
<keyword evidence="2" id="KW-1185">Reference proteome</keyword>
<protein>
    <recommendedName>
        <fullName evidence="3">F-box domain-containing protein</fullName>
    </recommendedName>
</protein>
<gene>
    <name evidence="1" type="ORF">HMN09_00860300</name>
</gene>